<dbReference type="AlphaFoldDB" id="A0A977KB79"/>
<dbReference type="SUPFAM" id="SSF102405">
    <property type="entry name" value="MCP/YpsA-like"/>
    <property type="match status" value="1"/>
</dbReference>
<dbReference type="Gene3D" id="3.40.50.450">
    <property type="match status" value="1"/>
</dbReference>
<evidence type="ECO:0000313" key="2">
    <source>
        <dbReference type="Proteomes" id="UP001063698"/>
    </source>
</evidence>
<keyword evidence="2" id="KW-1185">Reference proteome</keyword>
<dbReference type="EMBL" id="CP006868">
    <property type="protein sequence ID" value="UXD21686.1"/>
    <property type="molecule type" value="Genomic_DNA"/>
</dbReference>
<reference evidence="1" key="1">
    <citation type="submission" date="2013-11" db="EMBL/GenBank/DDBJ databases">
        <title>Comparative genomics of Ignicoccus.</title>
        <authorList>
            <person name="Podar M."/>
        </authorList>
    </citation>
    <scope>NUCLEOTIDE SEQUENCE</scope>
    <source>
        <strain evidence="1">DSM 13166</strain>
    </source>
</reference>
<name>A0A977KB79_9CREN</name>
<gene>
    <name evidence="1" type="ORF">IPA_06800</name>
</gene>
<dbReference type="InterPro" id="IPR041164">
    <property type="entry name" value="LDcluster4"/>
</dbReference>
<dbReference type="KEGG" id="ipc:IPA_06800"/>
<sequence length="160" mass="17087">MRVAVAACGCEGPEELGKRVALGAKELGLELALGGCWGLMGSVVRNALKEGVEVTVFLPAGAECIYNAKIIKTNMTPNMRSVLLVTSSDALLALGGGAGTVMEVFMAYRERKPVALIKGYGMDSDKYFEIMKDGVDSRGLSPVKAFEDPLEALRWLRGMV</sequence>
<accession>A0A977KB79</accession>
<dbReference type="Proteomes" id="UP001063698">
    <property type="component" value="Chromosome"/>
</dbReference>
<evidence type="ECO:0000313" key="1">
    <source>
        <dbReference type="EMBL" id="UXD21686.1"/>
    </source>
</evidence>
<proteinExistence type="predicted"/>
<organism evidence="1 2">
    <name type="scientific">Ignicoccus pacificus DSM 13166</name>
    <dbReference type="NCBI Taxonomy" id="940294"/>
    <lineage>
        <taxon>Archaea</taxon>
        <taxon>Thermoproteota</taxon>
        <taxon>Thermoprotei</taxon>
        <taxon>Desulfurococcales</taxon>
        <taxon>Desulfurococcaceae</taxon>
        <taxon>Ignicoccus</taxon>
    </lineage>
</organism>
<protein>
    <recommendedName>
        <fullName evidence="3">TIGR00725 family protein</fullName>
    </recommendedName>
</protein>
<dbReference type="Pfam" id="PF18306">
    <property type="entry name" value="LDcluster4"/>
    <property type="match status" value="1"/>
</dbReference>
<evidence type="ECO:0008006" key="3">
    <source>
        <dbReference type="Google" id="ProtNLM"/>
    </source>
</evidence>